<dbReference type="InterPro" id="IPR036390">
    <property type="entry name" value="WH_DNA-bd_sf"/>
</dbReference>
<dbReference type="InterPro" id="IPR011008">
    <property type="entry name" value="Dimeric_a/b-barrel"/>
</dbReference>
<dbReference type="InterPro" id="IPR000485">
    <property type="entry name" value="AsnC-type_HTH_dom"/>
</dbReference>
<dbReference type="Gene3D" id="1.10.10.10">
    <property type="entry name" value="Winged helix-like DNA-binding domain superfamily/Winged helix DNA-binding domain"/>
    <property type="match status" value="1"/>
</dbReference>
<proteinExistence type="predicted"/>
<dbReference type="RefSeq" id="WP_157526357.1">
    <property type="nucleotide sequence ID" value="NZ_CP066775.1"/>
</dbReference>
<dbReference type="GO" id="GO:0043200">
    <property type="term" value="P:response to amino acid"/>
    <property type="evidence" value="ECO:0007669"/>
    <property type="project" value="TreeGrafter"/>
</dbReference>
<dbReference type="SUPFAM" id="SSF54909">
    <property type="entry name" value="Dimeric alpha+beta barrel"/>
    <property type="match status" value="1"/>
</dbReference>
<dbReference type="PANTHER" id="PTHR30154">
    <property type="entry name" value="LEUCINE-RESPONSIVE REGULATORY PROTEIN"/>
    <property type="match status" value="1"/>
</dbReference>
<dbReference type="PROSITE" id="PS50956">
    <property type="entry name" value="HTH_ASNC_2"/>
    <property type="match status" value="1"/>
</dbReference>
<reference evidence="4 5" key="1">
    <citation type="submission" date="2020-12" db="EMBL/GenBank/DDBJ databases">
        <title>HMF7856_wgs.fasta genome submission.</title>
        <authorList>
            <person name="Kang H."/>
            <person name="Kim H."/>
            <person name="Joh K."/>
        </authorList>
    </citation>
    <scope>NUCLEOTIDE SEQUENCE [LARGE SCALE GENOMIC DNA]</scope>
    <source>
        <strain evidence="4 5">HMF7856</strain>
    </source>
</reference>
<dbReference type="AlphaFoldDB" id="A0A6I4I5Z2"/>
<dbReference type="Proteomes" id="UP000429232">
    <property type="component" value="Chromosome"/>
</dbReference>
<dbReference type="KEGG" id="mgik:GO620_003440"/>
<keyword evidence="1" id="KW-0805">Transcription regulation</keyword>
<accession>A0A6I4I5Z2</accession>
<dbReference type="InterPro" id="IPR036388">
    <property type="entry name" value="WH-like_DNA-bd_sf"/>
</dbReference>
<sequence length="155" mass="18004">MTKLDALDLKILDLLQKDARLTNKEIGLRVHKSITAVYERIKRMEDQGVIKRYVAILDPNQLNRQLNAFTHIQLKDHSKQVLFDFEKTVVAYDEVMECYHMSGSYDFILKISVSDLSAYHDFLINKLFTTAVIGHLESTFVMREAKMDTAFNLDM</sequence>
<dbReference type="Pfam" id="PF01037">
    <property type="entry name" value="AsnC_trans_reg"/>
    <property type="match status" value="1"/>
</dbReference>
<dbReference type="Pfam" id="PF13412">
    <property type="entry name" value="HTH_24"/>
    <property type="match status" value="1"/>
</dbReference>
<dbReference type="InterPro" id="IPR019888">
    <property type="entry name" value="Tscrpt_reg_AsnC-like"/>
</dbReference>
<evidence type="ECO:0000256" key="3">
    <source>
        <dbReference type="ARBA" id="ARBA00023163"/>
    </source>
</evidence>
<dbReference type="EMBL" id="CP066775">
    <property type="protein sequence ID" value="QQL50522.1"/>
    <property type="molecule type" value="Genomic_DNA"/>
</dbReference>
<dbReference type="GO" id="GO:0005829">
    <property type="term" value="C:cytosol"/>
    <property type="evidence" value="ECO:0007669"/>
    <property type="project" value="TreeGrafter"/>
</dbReference>
<keyword evidence="3" id="KW-0804">Transcription</keyword>
<dbReference type="InterPro" id="IPR019887">
    <property type="entry name" value="Tscrpt_reg_AsnC/Lrp_C"/>
</dbReference>
<dbReference type="SMART" id="SM00344">
    <property type="entry name" value="HTH_ASNC"/>
    <property type="match status" value="1"/>
</dbReference>
<dbReference type="SUPFAM" id="SSF46785">
    <property type="entry name" value="Winged helix' DNA-binding domain"/>
    <property type="match status" value="1"/>
</dbReference>
<evidence type="ECO:0000256" key="1">
    <source>
        <dbReference type="ARBA" id="ARBA00023015"/>
    </source>
</evidence>
<dbReference type="PANTHER" id="PTHR30154:SF34">
    <property type="entry name" value="TRANSCRIPTIONAL REGULATOR AZLB"/>
    <property type="match status" value="1"/>
</dbReference>
<evidence type="ECO:0000313" key="5">
    <source>
        <dbReference type="Proteomes" id="UP000429232"/>
    </source>
</evidence>
<gene>
    <name evidence="4" type="ORF">GO620_003440</name>
</gene>
<dbReference type="PRINTS" id="PR00033">
    <property type="entry name" value="HTHASNC"/>
</dbReference>
<organism evidence="4 5">
    <name type="scientific">Mucilaginibacter ginkgonis</name>
    <dbReference type="NCBI Taxonomy" id="2682091"/>
    <lineage>
        <taxon>Bacteria</taxon>
        <taxon>Pseudomonadati</taxon>
        <taxon>Bacteroidota</taxon>
        <taxon>Sphingobacteriia</taxon>
        <taxon>Sphingobacteriales</taxon>
        <taxon>Sphingobacteriaceae</taxon>
        <taxon>Mucilaginibacter</taxon>
    </lineage>
</organism>
<name>A0A6I4I5Z2_9SPHI</name>
<evidence type="ECO:0000256" key="2">
    <source>
        <dbReference type="ARBA" id="ARBA00023125"/>
    </source>
</evidence>
<evidence type="ECO:0000313" key="4">
    <source>
        <dbReference type="EMBL" id="QQL50522.1"/>
    </source>
</evidence>
<protein>
    <submittedName>
        <fullName evidence="4">Lrp/AsnC family transcriptional regulator</fullName>
    </submittedName>
</protein>
<keyword evidence="2" id="KW-0238">DNA-binding</keyword>
<keyword evidence="5" id="KW-1185">Reference proteome</keyword>
<dbReference type="GO" id="GO:0043565">
    <property type="term" value="F:sequence-specific DNA binding"/>
    <property type="evidence" value="ECO:0007669"/>
    <property type="project" value="InterPro"/>
</dbReference>
<dbReference type="Gene3D" id="3.30.70.920">
    <property type="match status" value="1"/>
</dbReference>